<reference evidence="1" key="1">
    <citation type="submission" date="2020-05" db="EMBL/GenBank/DDBJ databases">
        <authorList>
            <person name="Chiriac C."/>
            <person name="Salcher M."/>
            <person name="Ghai R."/>
            <person name="Kavagutti S V."/>
        </authorList>
    </citation>
    <scope>NUCLEOTIDE SEQUENCE</scope>
</reference>
<dbReference type="EMBL" id="LR798243">
    <property type="protein sequence ID" value="CAB5214841.1"/>
    <property type="molecule type" value="Genomic_DNA"/>
</dbReference>
<proteinExistence type="predicted"/>
<name>A0A6J7WHU5_9CAUD</name>
<gene>
    <name evidence="1" type="ORF">UFOVP190_287</name>
</gene>
<accession>A0A6J7WHU5</accession>
<protein>
    <submittedName>
        <fullName evidence="1">Uncharacterized protein</fullName>
    </submittedName>
</protein>
<sequence length="338" mass="39704">MSVVPGLGVYVNSETVPPYLARLGIDANKPQSIAAYHTPFPYNQIWLNDLNERYASTDRIIVFSSELHEVTVNDLLTLDRNKIELHLCGVINQEFKHAHVYRWMDWFHTSTAFYRHHNILDQLRPYEVKPQTFDILLGCRRPNRDLVYNYVTEHQLDVVMTYFRLWNIDLRTSDQFIPEEAGLEYIETPEHTVHQVRYHGYRMCLSQVIPINIYNQTAYTLVTETNGLNQFNFYTEKIVKPILARRLFVVIAGQHYLRNLRAMGFKTFDGIIDETYDTVEDSVTRWNMALAQVKLLCEQPQAEVLAAIEYIVEHNRRRMLEIEWQLVDYAKVSPASIT</sequence>
<organism evidence="1">
    <name type="scientific">uncultured Caudovirales phage</name>
    <dbReference type="NCBI Taxonomy" id="2100421"/>
    <lineage>
        <taxon>Viruses</taxon>
        <taxon>Duplodnaviria</taxon>
        <taxon>Heunggongvirae</taxon>
        <taxon>Uroviricota</taxon>
        <taxon>Caudoviricetes</taxon>
        <taxon>Peduoviridae</taxon>
        <taxon>Maltschvirus</taxon>
        <taxon>Maltschvirus maltsch</taxon>
    </lineage>
</organism>
<evidence type="ECO:0000313" key="1">
    <source>
        <dbReference type="EMBL" id="CAB5214841.1"/>
    </source>
</evidence>